<feature type="transmembrane region" description="Helical" evidence="1">
    <location>
        <begin position="20"/>
        <end position="42"/>
    </location>
</feature>
<comment type="caution">
    <text evidence="2">The sequence shown here is derived from an EMBL/GenBank/DDBJ whole genome shotgun (WGS) entry which is preliminary data.</text>
</comment>
<dbReference type="AlphaFoldDB" id="A0A5J5KWV2"/>
<evidence type="ECO:0000313" key="2">
    <source>
        <dbReference type="EMBL" id="KAA9394163.1"/>
    </source>
</evidence>
<accession>A0A5J5KWV2</accession>
<dbReference type="RefSeq" id="WP_158033896.1">
    <property type="nucleotide sequence ID" value="NZ_ML708617.1"/>
</dbReference>
<keyword evidence="1" id="KW-0472">Membrane</keyword>
<protein>
    <submittedName>
        <fullName evidence="2">Uncharacterized protein</fullName>
    </submittedName>
</protein>
<gene>
    <name evidence="2" type="ORF">FCK90_08585</name>
</gene>
<dbReference type="EMBL" id="SZWF01000009">
    <property type="protein sequence ID" value="KAA9394163.1"/>
    <property type="molecule type" value="Genomic_DNA"/>
</dbReference>
<name>A0A5J5KWV2_9MICC</name>
<feature type="transmembrane region" description="Helical" evidence="1">
    <location>
        <begin position="54"/>
        <end position="76"/>
    </location>
</feature>
<evidence type="ECO:0000313" key="3">
    <source>
        <dbReference type="Proteomes" id="UP000325957"/>
    </source>
</evidence>
<dbReference type="OrthoDB" id="4879622at2"/>
<proteinExistence type="predicted"/>
<organism evidence="2 3">
    <name type="scientific">Kocuria coralli</name>
    <dbReference type="NCBI Taxonomy" id="1461025"/>
    <lineage>
        <taxon>Bacteria</taxon>
        <taxon>Bacillati</taxon>
        <taxon>Actinomycetota</taxon>
        <taxon>Actinomycetes</taxon>
        <taxon>Micrococcales</taxon>
        <taxon>Micrococcaceae</taxon>
        <taxon>Kocuria</taxon>
    </lineage>
</organism>
<evidence type="ECO:0000256" key="1">
    <source>
        <dbReference type="SAM" id="Phobius"/>
    </source>
</evidence>
<reference evidence="2 3" key="1">
    <citation type="submission" date="2019-05" db="EMBL/GenBank/DDBJ databases">
        <title>Kocuria coralli sp. nov., a novel actinobacterium isolated from coral reef seawater.</title>
        <authorList>
            <person name="Li J."/>
        </authorList>
    </citation>
    <scope>NUCLEOTIDE SEQUENCE [LARGE SCALE GENOMIC DNA]</scope>
    <source>
        <strain evidence="2 3">SCSIO 13007</strain>
    </source>
</reference>
<sequence length="201" mass="20836">MWTTNSGEAVPGLAGLSGTILVASLILLVLGVVVGVIGVYAGKKAHQSELVGGALMVTVRVGFGAAVIGSVGSLVAGGSTLYAVDKVEVEAVEAESGRGECSQPREAIFVDAGNGFTDDVASEWAALVSSEYEHDVRDFNEVTVDYWPDPTSGCDDGTVDSCRMVHVNGRQNNILNLRQVDETVSPAGECSTGEPEEVAFS</sequence>
<keyword evidence="1" id="KW-1133">Transmembrane helix</keyword>
<keyword evidence="1" id="KW-0812">Transmembrane</keyword>
<keyword evidence="3" id="KW-1185">Reference proteome</keyword>
<dbReference type="Proteomes" id="UP000325957">
    <property type="component" value="Unassembled WGS sequence"/>
</dbReference>